<sequence>MIFKKKSVMKTIPVMSAAVLLVTTVACSSNPGPTSSTGDKKEAPTSISIMSTFFSQEPPGEDNVIIKEIEKRTNTKLKITWVSPNNYADKLNVTLASGDLPDLILADYPQRYPLVKSMSQQGAFWDLTAMYKNYPNLAKFPELTWKNLAFGDGKNYGIPRVRPVYGQTGLNVRKDWLDKLGLKEPTTTDELYEVMKAFATKDPDGNGKDDTYGFLGYTDPTGVGKFNVIETAFTKTIGDWKLEDGKLTPIIFLPSQKEALVYLNKLYVEKLIPEDFSILKQTQTLDMMKAGKGGLDAVPMDQAWESTAELRKQKPDAYVKPLTSLNGTTVTDPGSFGMFLIPKKVPEAKVKKIMEFMDYGASDEGSDLANYGFKDVHFTEQDGFKIPTEQAKKDNVSQQAMGQIFLKYDKYQKAYKAGIPKDYYDQHTKIIDERTKSAVLDPSIGVDSDAWVKYWPEYQKKIIDMKVKMIVGKETTANYDKFVEQLKTDANFNKIIQEMNESYKKKNG</sequence>
<protein>
    <submittedName>
        <fullName evidence="7">Extracellular solute-binding protein</fullName>
    </submittedName>
</protein>
<dbReference type="SUPFAM" id="SSF53850">
    <property type="entry name" value="Periplasmic binding protein-like II"/>
    <property type="match status" value="1"/>
</dbReference>
<keyword evidence="2 6" id="KW-0732">Signal</keyword>
<evidence type="ECO:0000256" key="6">
    <source>
        <dbReference type="SAM" id="SignalP"/>
    </source>
</evidence>
<evidence type="ECO:0000256" key="3">
    <source>
        <dbReference type="ARBA" id="ARBA00023136"/>
    </source>
</evidence>
<keyword evidence="5" id="KW-0449">Lipoprotein</keyword>
<dbReference type="Proteomes" id="UP001652445">
    <property type="component" value="Unassembled WGS sequence"/>
</dbReference>
<dbReference type="Gene3D" id="3.40.190.10">
    <property type="entry name" value="Periplasmic binding protein-like II"/>
    <property type="match status" value="2"/>
</dbReference>
<feature type="signal peptide" evidence="6">
    <location>
        <begin position="1"/>
        <end position="28"/>
    </location>
</feature>
<dbReference type="RefSeq" id="WP_262684345.1">
    <property type="nucleotide sequence ID" value="NZ_JAOQIO010000036.1"/>
</dbReference>
<dbReference type="Pfam" id="PF01547">
    <property type="entry name" value="SBP_bac_1"/>
    <property type="match status" value="1"/>
</dbReference>
<dbReference type="PANTHER" id="PTHR43649:SF33">
    <property type="entry name" value="POLYGALACTURONAN_RHAMNOGALACTURONAN-BINDING PROTEIN YTCQ"/>
    <property type="match status" value="1"/>
</dbReference>
<gene>
    <name evidence="7" type="ORF">OB236_12965</name>
</gene>
<proteinExistence type="predicted"/>
<keyword evidence="1" id="KW-1003">Cell membrane</keyword>
<accession>A0ABT2UG55</accession>
<comment type="caution">
    <text evidence="7">The sequence shown here is derived from an EMBL/GenBank/DDBJ whole genome shotgun (WGS) entry which is preliminary data.</text>
</comment>
<feature type="chain" id="PRO_5046467857" evidence="6">
    <location>
        <begin position="29"/>
        <end position="508"/>
    </location>
</feature>
<keyword evidence="8" id="KW-1185">Reference proteome</keyword>
<dbReference type="PANTHER" id="PTHR43649">
    <property type="entry name" value="ARABINOSE-BINDING PROTEIN-RELATED"/>
    <property type="match status" value="1"/>
</dbReference>
<dbReference type="EMBL" id="JAOQIO010000036">
    <property type="protein sequence ID" value="MCU6793031.1"/>
    <property type="molecule type" value="Genomic_DNA"/>
</dbReference>
<dbReference type="CDD" id="cd13580">
    <property type="entry name" value="PBP2_AlgQ_like_1"/>
    <property type="match status" value="1"/>
</dbReference>
<name>A0ABT2UG55_9BACL</name>
<reference evidence="7 8" key="1">
    <citation type="submission" date="2022-09" db="EMBL/GenBank/DDBJ databases">
        <authorList>
            <person name="Han X.L."/>
            <person name="Wang Q."/>
            <person name="Lu T."/>
        </authorList>
    </citation>
    <scope>NUCLEOTIDE SEQUENCE [LARGE SCALE GENOMIC DNA]</scope>
    <source>
        <strain evidence="7 8">WQ 127069</strain>
    </source>
</reference>
<evidence type="ECO:0000313" key="7">
    <source>
        <dbReference type="EMBL" id="MCU6793031.1"/>
    </source>
</evidence>
<evidence type="ECO:0000313" key="8">
    <source>
        <dbReference type="Proteomes" id="UP001652445"/>
    </source>
</evidence>
<evidence type="ECO:0000256" key="5">
    <source>
        <dbReference type="ARBA" id="ARBA00023288"/>
    </source>
</evidence>
<organism evidence="7 8">
    <name type="scientific">Paenibacillus baimaensis</name>
    <dbReference type="NCBI Taxonomy" id="2982185"/>
    <lineage>
        <taxon>Bacteria</taxon>
        <taxon>Bacillati</taxon>
        <taxon>Bacillota</taxon>
        <taxon>Bacilli</taxon>
        <taxon>Bacillales</taxon>
        <taxon>Paenibacillaceae</taxon>
        <taxon>Paenibacillus</taxon>
    </lineage>
</organism>
<evidence type="ECO:0000256" key="4">
    <source>
        <dbReference type="ARBA" id="ARBA00023139"/>
    </source>
</evidence>
<keyword evidence="3" id="KW-0472">Membrane</keyword>
<keyword evidence="4" id="KW-0564">Palmitate</keyword>
<evidence type="ECO:0000256" key="1">
    <source>
        <dbReference type="ARBA" id="ARBA00022475"/>
    </source>
</evidence>
<dbReference type="PROSITE" id="PS51257">
    <property type="entry name" value="PROKAR_LIPOPROTEIN"/>
    <property type="match status" value="1"/>
</dbReference>
<dbReference type="InterPro" id="IPR050490">
    <property type="entry name" value="Bact_solute-bd_prot1"/>
</dbReference>
<evidence type="ECO:0000256" key="2">
    <source>
        <dbReference type="ARBA" id="ARBA00022729"/>
    </source>
</evidence>
<dbReference type="InterPro" id="IPR006059">
    <property type="entry name" value="SBP"/>
</dbReference>